<dbReference type="Gene3D" id="3.40.50.300">
    <property type="entry name" value="P-loop containing nucleotide triphosphate hydrolases"/>
    <property type="match status" value="1"/>
</dbReference>
<dbReference type="Gene3D" id="1.10.8.430">
    <property type="entry name" value="Helical domain of apoptotic protease-activating factors"/>
    <property type="match status" value="1"/>
</dbReference>
<organism evidence="6 7">
    <name type="scientific">Leptosia nina</name>
    <dbReference type="NCBI Taxonomy" id="320188"/>
    <lineage>
        <taxon>Eukaryota</taxon>
        <taxon>Metazoa</taxon>
        <taxon>Ecdysozoa</taxon>
        <taxon>Arthropoda</taxon>
        <taxon>Hexapoda</taxon>
        <taxon>Insecta</taxon>
        <taxon>Pterygota</taxon>
        <taxon>Neoptera</taxon>
        <taxon>Endopterygota</taxon>
        <taxon>Lepidoptera</taxon>
        <taxon>Glossata</taxon>
        <taxon>Ditrysia</taxon>
        <taxon>Papilionoidea</taxon>
        <taxon>Pieridae</taxon>
        <taxon>Pierinae</taxon>
        <taxon>Leptosia</taxon>
    </lineage>
</organism>
<dbReference type="PROSITE" id="PS50209">
    <property type="entry name" value="CARD"/>
    <property type="match status" value="1"/>
</dbReference>
<evidence type="ECO:0000313" key="7">
    <source>
        <dbReference type="Proteomes" id="UP001497472"/>
    </source>
</evidence>
<dbReference type="Gene3D" id="1.10.533.10">
    <property type="entry name" value="Death Domain, Fas"/>
    <property type="match status" value="1"/>
</dbReference>
<dbReference type="InterPro" id="IPR041452">
    <property type="entry name" value="APAF1_C"/>
</dbReference>
<dbReference type="Gene3D" id="1.10.10.10">
    <property type="entry name" value="Winged helix-like DNA-binding domain superfamily/Winged helix DNA-binding domain"/>
    <property type="match status" value="1"/>
</dbReference>
<dbReference type="Pfam" id="PF21296">
    <property type="entry name" value="WHD_APAF1"/>
    <property type="match status" value="1"/>
</dbReference>
<feature type="region of interest" description="Disordered" evidence="4">
    <location>
        <begin position="983"/>
        <end position="1010"/>
    </location>
</feature>
<dbReference type="Pfam" id="PF00619">
    <property type="entry name" value="CARD"/>
    <property type="match status" value="1"/>
</dbReference>
<keyword evidence="3" id="KW-0677">Repeat</keyword>
<dbReference type="InterPro" id="IPR011029">
    <property type="entry name" value="DEATH-like_dom_sf"/>
</dbReference>
<dbReference type="PANTHER" id="PTHR22845">
    <property type="entry name" value="APOPTOTIC PROTEASE-ACTIVATING FACTOR 1"/>
    <property type="match status" value="1"/>
</dbReference>
<dbReference type="InterPro" id="IPR048975">
    <property type="entry name" value="WHD_APAF1"/>
</dbReference>
<dbReference type="InterPro" id="IPR015943">
    <property type="entry name" value="WD40/YVTN_repeat-like_dom_sf"/>
</dbReference>
<feature type="compositionally biased region" description="Low complexity" evidence="4">
    <location>
        <begin position="985"/>
        <end position="1006"/>
    </location>
</feature>
<dbReference type="InterPro" id="IPR001315">
    <property type="entry name" value="CARD"/>
</dbReference>
<dbReference type="Proteomes" id="UP001497472">
    <property type="component" value="Unassembled WGS sequence"/>
</dbReference>
<dbReference type="GO" id="GO:0042981">
    <property type="term" value="P:regulation of apoptotic process"/>
    <property type="evidence" value="ECO:0007669"/>
    <property type="project" value="InterPro"/>
</dbReference>
<dbReference type="InterPro" id="IPR011047">
    <property type="entry name" value="Quinoprotein_ADH-like_sf"/>
</dbReference>
<gene>
    <name evidence="6" type="ORF">LNINA_LOCUS14020</name>
</gene>
<proteinExistence type="predicted"/>
<dbReference type="SUPFAM" id="SSF50998">
    <property type="entry name" value="Quinoprotein alcohol dehydrogenase-like"/>
    <property type="match status" value="2"/>
</dbReference>
<dbReference type="InterPro" id="IPR001680">
    <property type="entry name" value="WD40_rpt"/>
</dbReference>
<evidence type="ECO:0000259" key="5">
    <source>
        <dbReference type="PROSITE" id="PS50209"/>
    </source>
</evidence>
<keyword evidence="7" id="KW-1185">Reference proteome</keyword>
<dbReference type="CDD" id="cd01671">
    <property type="entry name" value="CARD"/>
    <property type="match status" value="1"/>
</dbReference>
<feature type="domain" description="CARD" evidence="5">
    <location>
        <begin position="1"/>
        <end position="76"/>
    </location>
</feature>
<reference evidence="6 7" key="1">
    <citation type="submission" date="2023-11" db="EMBL/GenBank/DDBJ databases">
        <authorList>
            <person name="Okamura Y."/>
        </authorList>
    </citation>
    <scope>NUCLEOTIDE SEQUENCE [LARGE SCALE GENOMIC DNA]</scope>
</reference>
<keyword evidence="1" id="KW-0853">WD repeat</keyword>
<dbReference type="InterPro" id="IPR042197">
    <property type="entry name" value="Apaf_helical"/>
</dbReference>
<keyword evidence="2" id="KW-0053">Apoptosis</keyword>
<dbReference type="PANTHER" id="PTHR22845:SF5">
    <property type="entry name" value="APOPTOTIC PROTEASE-ACTIVATING FACTOR 1"/>
    <property type="match status" value="1"/>
</dbReference>
<dbReference type="Pfam" id="PF00931">
    <property type="entry name" value="NB-ARC"/>
    <property type="match status" value="1"/>
</dbReference>
<dbReference type="Gene3D" id="2.130.10.10">
    <property type="entry name" value="YVTN repeat-like/Quinoprotein amine dehydrogenase"/>
    <property type="match status" value="3"/>
</dbReference>
<evidence type="ECO:0000256" key="2">
    <source>
        <dbReference type="ARBA" id="ARBA00022703"/>
    </source>
</evidence>
<dbReference type="SUPFAM" id="SSF47986">
    <property type="entry name" value="DEATH domain"/>
    <property type="match status" value="1"/>
</dbReference>
<dbReference type="InterPro" id="IPR002182">
    <property type="entry name" value="NB-ARC"/>
</dbReference>
<dbReference type="Gene3D" id="1.25.40.370">
    <property type="match status" value="1"/>
</dbReference>
<comment type="caution">
    <text evidence="6">The sequence shown here is derived from an EMBL/GenBank/DDBJ whole genome shotgun (WGS) entry which is preliminary data.</text>
</comment>
<sequence length="1513" mass="173356">MDTRNRMLLQHNQHEIVKDLDVTYILDELFTKQAITSEDFDHIYKLNDRAERVRYLLETIIQNGNNNAYEVFVDSLVKDYKWLWEKLALGNNKAMIEDSFEDSISRGDVPRLPDHFVRRLALEQDVANKLKSLTRHKILALHGMSGSGKTSVAISVLRNNPELVTNNFNGVVFWRNLGNCKTEDDIIAQQNKLYRKASSLCNHNSYMNSSISMSSIGSNADSLSSYDWTWQELRDRLKTLFSEQALKESLLVLDEVNEKNCLEAFDIGCKILVTTRDTDVIVNFHPLIVKVENHFTEEESLSLLASCVDVSVSVLPRQAKRLHEICKGSPFHIALIGAELAENKERLVHDTRHWNYYLNKLEKKEYFFLSRQNDKPMKTIEMCINSLKSDILPLFKMLTILPDNAKVTARVLSKLWNKDVTNVESIMKQLRSKSLIIECYDQEKRNYIYEIHDLIMNYLRTIRNEDEVRKIHCDFLKNYKYDTNNAPVEIEDDGYIAYYIGYHLYHTQNLNNRWSLFEKIFLDLKFLGNKVRLTGPADVILDLQKYENYIVLVELDRELLYNIKSYLSTHGTDLYRYPSTDIIQSVLQHESKGVLYTKAFEISQRRCALNELYFDFLHEQNVEEIKHSTIDAKEMITTVCFLGDYVVVGTICGTIKFFQISTNKLKKELNCGEASIKWVGVSPVSPPRVASLSCDGVLRLWYIDDLEHEQTDDIIEEENEEPLNNNYATNVTIPPKRGPFLSCRWANTDELIFTHTSTMIVIYKPNGDVAQIIDNLYRDRDILCCVPCNFDKHAIVASANSTHSLDVIDLKTRTKYCFEETDIVLDILTVPENNKIITLKDKEICEFDCKLSTYIKQTCTNCKRRTILKADSVKENISFLSMAVNKTGTLLFVSTDDSRIICVDLKTTAYIFDLENRRGNVVTMAMSEILMDDFEPGSDVLLTGTGTIENSLKVWFLDPTYVSQNSHKNGKVRLTTKFDASFINTSTPHTPPGSTSSPQSTHTTPQRHQSFVNPKEVVKRVVKSTMSLDRHSLKPLNLKGICNGASDSVHTPLLAVVDDKNHIQVMRGRKLLTEIPTDSAELITMVRISPCNQHIIYGLESGIVRKYSLRSKENRDIMDVYSSVQYMAFVSERLLIVAGKNRCVMAYKLTDNGDWKPEMLQRGNCNLGSQELLNDFQGLKKKYQGDQISNSSSELSMTSRLFPNGENRELLCKPSNLVDCYWVKGIGLIVIESNATIKLWDENLKLISVLNGRQTDVFIKCSAMKNNVLVICDDYNMAFQTFELKQRDNVSLQVIQESKLNNRVNCCALTADGHVLAMGLDSGDVAIWNVPNKRQLRLLKHHKSKVQWCGFSPSPERLYRSGSCHSPSVHGSFYIEDDEQPPLVLVTMASEIVWWNISYVIRMRSRGFKSGWNVVTPVASPLDSKSESFSNESSPNNNFFFGNNPFSPYFHWKQHWKRKTCQEGSKRKEILACVKLSGMYAKTLRHDEKFSCFVTVDNPGHIHIMTLMDAHTP</sequence>
<evidence type="ECO:0000313" key="6">
    <source>
        <dbReference type="EMBL" id="CAK1555184.1"/>
    </source>
</evidence>
<dbReference type="SUPFAM" id="SSF52540">
    <property type="entry name" value="P-loop containing nucleoside triphosphate hydrolases"/>
    <property type="match status" value="1"/>
</dbReference>
<dbReference type="EMBL" id="CAVLEF010000280">
    <property type="protein sequence ID" value="CAK1555184.1"/>
    <property type="molecule type" value="Genomic_DNA"/>
</dbReference>
<accession>A0AAV1K3N2</accession>
<dbReference type="GO" id="GO:0005829">
    <property type="term" value="C:cytosol"/>
    <property type="evidence" value="ECO:0007669"/>
    <property type="project" value="UniProtKB-ARBA"/>
</dbReference>
<evidence type="ECO:0000256" key="3">
    <source>
        <dbReference type="ARBA" id="ARBA00022737"/>
    </source>
</evidence>
<dbReference type="GO" id="GO:0043531">
    <property type="term" value="F:ADP binding"/>
    <property type="evidence" value="ECO:0007669"/>
    <property type="project" value="InterPro"/>
</dbReference>
<dbReference type="SMART" id="SM00114">
    <property type="entry name" value="CARD"/>
    <property type="match status" value="1"/>
</dbReference>
<evidence type="ECO:0000256" key="1">
    <source>
        <dbReference type="ARBA" id="ARBA00022574"/>
    </source>
</evidence>
<evidence type="ECO:0000256" key="4">
    <source>
        <dbReference type="SAM" id="MobiDB-lite"/>
    </source>
</evidence>
<dbReference type="Pfam" id="PF17908">
    <property type="entry name" value="APAF1_C"/>
    <property type="match status" value="1"/>
</dbReference>
<dbReference type="SMART" id="SM00320">
    <property type="entry name" value="WD40"/>
    <property type="match status" value="6"/>
</dbReference>
<dbReference type="InterPro" id="IPR027417">
    <property type="entry name" value="P-loop_NTPase"/>
</dbReference>
<dbReference type="InterPro" id="IPR036388">
    <property type="entry name" value="WH-like_DNA-bd_sf"/>
</dbReference>
<dbReference type="GO" id="GO:0006915">
    <property type="term" value="P:apoptotic process"/>
    <property type="evidence" value="ECO:0007669"/>
    <property type="project" value="UniProtKB-KW"/>
</dbReference>
<name>A0AAV1K3N2_9NEOP</name>
<protein>
    <recommendedName>
        <fullName evidence="5">CARD domain-containing protein</fullName>
    </recommendedName>
</protein>